<proteinExistence type="predicted"/>
<accession>A0A1F5T030</accession>
<evidence type="ECO:0000313" key="2">
    <source>
        <dbReference type="Proteomes" id="UP000179001"/>
    </source>
</evidence>
<dbReference type="EMBL" id="MFGJ01000006">
    <property type="protein sequence ID" value="OGF32325.1"/>
    <property type="molecule type" value="Genomic_DNA"/>
</dbReference>
<comment type="caution">
    <text evidence="1">The sequence shown here is derived from an EMBL/GenBank/DDBJ whole genome shotgun (WGS) entry which is preliminary data.</text>
</comment>
<protein>
    <submittedName>
        <fullName evidence="1">Uncharacterized protein</fullName>
    </submittedName>
</protein>
<dbReference type="STRING" id="1798002.A2478_03315"/>
<name>A0A1F5T030_9BACT</name>
<dbReference type="AlphaFoldDB" id="A0A1F5T030"/>
<organism evidence="1 2">
    <name type="scientific">Candidatus Falkowbacteria bacterium RIFOXYC2_FULL_36_12</name>
    <dbReference type="NCBI Taxonomy" id="1798002"/>
    <lineage>
        <taxon>Bacteria</taxon>
        <taxon>Candidatus Falkowiibacteriota</taxon>
    </lineage>
</organism>
<dbReference type="Proteomes" id="UP000179001">
    <property type="component" value="Unassembled WGS sequence"/>
</dbReference>
<gene>
    <name evidence="1" type="ORF">A2478_03315</name>
</gene>
<evidence type="ECO:0000313" key="1">
    <source>
        <dbReference type="EMBL" id="OGF32325.1"/>
    </source>
</evidence>
<reference evidence="1 2" key="1">
    <citation type="journal article" date="2016" name="Nat. Commun.">
        <title>Thousands of microbial genomes shed light on interconnected biogeochemical processes in an aquifer system.</title>
        <authorList>
            <person name="Anantharaman K."/>
            <person name="Brown C.T."/>
            <person name="Hug L.A."/>
            <person name="Sharon I."/>
            <person name="Castelle C.J."/>
            <person name="Probst A.J."/>
            <person name="Thomas B.C."/>
            <person name="Singh A."/>
            <person name="Wilkins M.J."/>
            <person name="Karaoz U."/>
            <person name="Brodie E.L."/>
            <person name="Williams K.H."/>
            <person name="Hubbard S.S."/>
            <person name="Banfield J.F."/>
        </authorList>
    </citation>
    <scope>NUCLEOTIDE SEQUENCE [LARGE SCALE GENOMIC DNA]</scope>
</reference>
<sequence length="227" mass="26552">MIIFKIKNAPSQQKTGQKMNKNTIEHRLASITINTWLKLRFRDSAIASVQKLLNLELIGYIEIHSADLIACYAVKETNNWEKDCNRTIRVRITNTEYIHFFVNDISDALEAMDLLESHALQKIVTRNADKQKAECHAFINSWLTNEFLAEFLDWGIDIHHQFYPNETTPYFVISLVDAQNIFFTLEISCWSGVLSFTNGTQIRRRFKDPTQIQQILRDQLTKYIEHL</sequence>